<keyword evidence="4" id="KW-1185">Reference proteome</keyword>
<sequence>MENTTAKDTTSRLPMAQPAAVSNNSWAQLRKYQRLFRRWKIAGYPDCCCRRSTPWPILHGCYTCYFVEGKAKKTYIAFSSCAVLEVAFLSSRGVLLWFQSFSLNT</sequence>
<keyword evidence="2" id="KW-1133">Transmembrane helix</keyword>
<dbReference type="AlphaFoldDB" id="A0A5N6VP85"/>
<protein>
    <submittedName>
        <fullName evidence="3">Uncharacterized protein</fullName>
    </submittedName>
</protein>
<gene>
    <name evidence="3" type="ORF">BDV41DRAFT_400178</name>
</gene>
<dbReference type="EMBL" id="ML738356">
    <property type="protein sequence ID" value="KAE8310261.1"/>
    <property type="molecule type" value="Genomic_DNA"/>
</dbReference>
<feature type="compositionally biased region" description="Polar residues" evidence="1">
    <location>
        <begin position="1"/>
        <end position="12"/>
    </location>
</feature>
<name>A0A5N6VP85_9EURO</name>
<evidence type="ECO:0000313" key="4">
    <source>
        <dbReference type="Proteomes" id="UP000325433"/>
    </source>
</evidence>
<keyword evidence="2" id="KW-0812">Transmembrane</keyword>
<feature type="transmembrane region" description="Helical" evidence="2">
    <location>
        <begin position="75"/>
        <end position="98"/>
    </location>
</feature>
<proteinExistence type="predicted"/>
<evidence type="ECO:0000256" key="1">
    <source>
        <dbReference type="SAM" id="MobiDB-lite"/>
    </source>
</evidence>
<dbReference type="Proteomes" id="UP000325433">
    <property type="component" value="Unassembled WGS sequence"/>
</dbReference>
<keyword evidence="2" id="KW-0472">Membrane</keyword>
<feature type="region of interest" description="Disordered" evidence="1">
    <location>
        <begin position="1"/>
        <end position="21"/>
    </location>
</feature>
<organism evidence="3 4">
    <name type="scientific">Aspergillus transmontanensis</name>
    <dbReference type="NCBI Taxonomy" id="1034304"/>
    <lineage>
        <taxon>Eukaryota</taxon>
        <taxon>Fungi</taxon>
        <taxon>Dikarya</taxon>
        <taxon>Ascomycota</taxon>
        <taxon>Pezizomycotina</taxon>
        <taxon>Eurotiomycetes</taxon>
        <taxon>Eurotiomycetidae</taxon>
        <taxon>Eurotiales</taxon>
        <taxon>Aspergillaceae</taxon>
        <taxon>Aspergillus</taxon>
        <taxon>Aspergillus subgen. Circumdati</taxon>
    </lineage>
</organism>
<accession>A0A5N6VP85</accession>
<evidence type="ECO:0000256" key="2">
    <source>
        <dbReference type="SAM" id="Phobius"/>
    </source>
</evidence>
<evidence type="ECO:0000313" key="3">
    <source>
        <dbReference type="EMBL" id="KAE8310261.1"/>
    </source>
</evidence>
<reference evidence="4" key="1">
    <citation type="submission" date="2019-04" db="EMBL/GenBank/DDBJ databases">
        <title>Friends and foes A comparative genomics studyof 23 Aspergillus species from section Flavi.</title>
        <authorList>
            <consortium name="DOE Joint Genome Institute"/>
            <person name="Kjaerbolling I."/>
            <person name="Vesth T."/>
            <person name="Frisvad J.C."/>
            <person name="Nybo J.L."/>
            <person name="Theobald S."/>
            <person name="Kildgaard S."/>
            <person name="Isbrandt T."/>
            <person name="Kuo A."/>
            <person name="Sato A."/>
            <person name="Lyhne E.K."/>
            <person name="Kogle M.E."/>
            <person name="Wiebenga A."/>
            <person name="Kun R.S."/>
            <person name="Lubbers R.J."/>
            <person name="Makela M.R."/>
            <person name="Barry K."/>
            <person name="Chovatia M."/>
            <person name="Clum A."/>
            <person name="Daum C."/>
            <person name="Haridas S."/>
            <person name="He G."/>
            <person name="LaButti K."/>
            <person name="Lipzen A."/>
            <person name="Mondo S."/>
            <person name="Riley R."/>
            <person name="Salamov A."/>
            <person name="Simmons B.A."/>
            <person name="Magnuson J.K."/>
            <person name="Henrissat B."/>
            <person name="Mortensen U.H."/>
            <person name="Larsen T.O."/>
            <person name="Devries R.P."/>
            <person name="Grigoriev I.V."/>
            <person name="Machida M."/>
            <person name="Baker S.E."/>
            <person name="Andersen M.R."/>
        </authorList>
    </citation>
    <scope>NUCLEOTIDE SEQUENCE [LARGE SCALE GENOMIC DNA]</scope>
    <source>
        <strain evidence="4">CBS 130015</strain>
    </source>
</reference>